<proteinExistence type="predicted"/>
<name>A0AAV8PXK6_ENSVE</name>
<dbReference type="Proteomes" id="UP001222027">
    <property type="component" value="Unassembled WGS sequence"/>
</dbReference>
<sequence>MDGVINRSDILVTPAACNTRRNPVPTSGAVVVAPFRSETCPLRQPRDATGISVPCYGGKKLESLIKESWDLGDKSNALTCRDWLVGL</sequence>
<accession>A0AAV8PXK6</accession>
<evidence type="ECO:0000313" key="2">
    <source>
        <dbReference type="Proteomes" id="UP001222027"/>
    </source>
</evidence>
<reference evidence="1 2" key="1">
    <citation type="submission" date="2022-12" db="EMBL/GenBank/DDBJ databases">
        <title>Chromosome-scale assembly of the Ensete ventricosum genome.</title>
        <authorList>
            <person name="Dussert Y."/>
            <person name="Stocks J."/>
            <person name="Wendawek A."/>
            <person name="Woldeyes F."/>
            <person name="Nichols R.A."/>
            <person name="Borrell J.S."/>
        </authorList>
    </citation>
    <scope>NUCLEOTIDE SEQUENCE [LARGE SCALE GENOMIC DNA]</scope>
    <source>
        <strain evidence="2">cv. Maze</strain>
        <tissue evidence="1">Seeds</tissue>
    </source>
</reference>
<keyword evidence="2" id="KW-1185">Reference proteome</keyword>
<comment type="caution">
    <text evidence="1">The sequence shown here is derived from an EMBL/GenBank/DDBJ whole genome shotgun (WGS) entry which is preliminary data.</text>
</comment>
<protein>
    <submittedName>
        <fullName evidence="1">Uncharacterized protein</fullName>
    </submittedName>
</protein>
<dbReference type="EMBL" id="JAQQAF010000009">
    <property type="protein sequence ID" value="KAJ8460282.1"/>
    <property type="molecule type" value="Genomic_DNA"/>
</dbReference>
<evidence type="ECO:0000313" key="1">
    <source>
        <dbReference type="EMBL" id="KAJ8460282.1"/>
    </source>
</evidence>
<gene>
    <name evidence="1" type="ORF">OPV22_033208</name>
</gene>
<dbReference type="AlphaFoldDB" id="A0AAV8PXK6"/>
<organism evidence="1 2">
    <name type="scientific">Ensete ventricosum</name>
    <name type="common">Abyssinian banana</name>
    <name type="synonym">Musa ensete</name>
    <dbReference type="NCBI Taxonomy" id="4639"/>
    <lineage>
        <taxon>Eukaryota</taxon>
        <taxon>Viridiplantae</taxon>
        <taxon>Streptophyta</taxon>
        <taxon>Embryophyta</taxon>
        <taxon>Tracheophyta</taxon>
        <taxon>Spermatophyta</taxon>
        <taxon>Magnoliopsida</taxon>
        <taxon>Liliopsida</taxon>
        <taxon>Zingiberales</taxon>
        <taxon>Musaceae</taxon>
        <taxon>Ensete</taxon>
    </lineage>
</organism>